<sequence length="137" mass="15216">MSVTLDPSSTLAFSRPLTRPVKCALTITNSSNAQSVAFKVKTNAVKSYAVRPNYGTLQPGQTVEIEELYNSSRKEHTPLKEIWSTVASEELHSHKLRVVYLPAHVSLLVAMKSTLARMRQRLCSKLSSLFLHMASEA</sequence>
<dbReference type="PANTHER" id="PTHR10809:SF6">
    <property type="entry name" value="AT11025P-RELATED"/>
    <property type="match status" value="1"/>
</dbReference>
<keyword evidence="3" id="KW-0812">Transmembrane</keyword>
<dbReference type="GO" id="GO:0005789">
    <property type="term" value="C:endoplasmic reticulum membrane"/>
    <property type="evidence" value="ECO:0007669"/>
    <property type="project" value="InterPro"/>
</dbReference>
<proteinExistence type="inferred from homology"/>
<evidence type="ECO:0000256" key="2">
    <source>
        <dbReference type="ARBA" id="ARBA00008932"/>
    </source>
</evidence>
<dbReference type="Proteomes" id="UP000092993">
    <property type="component" value="Unassembled WGS sequence"/>
</dbReference>
<reference evidence="7 8" key="1">
    <citation type="submission" date="2016-03" db="EMBL/GenBank/DDBJ databases">
        <title>Whole genome sequencing of Grifola frondosa 9006-11.</title>
        <authorList>
            <person name="Min B."/>
            <person name="Park H."/>
            <person name="Kim J.-G."/>
            <person name="Cho H."/>
            <person name="Oh Y.-L."/>
            <person name="Kong W.-S."/>
            <person name="Choi I.-G."/>
        </authorList>
    </citation>
    <scope>NUCLEOTIDE SEQUENCE [LARGE SCALE GENOMIC DNA]</scope>
    <source>
        <strain evidence="7 8">9006-11</strain>
    </source>
</reference>
<keyword evidence="4" id="KW-1133">Transmembrane helix</keyword>
<dbReference type="InterPro" id="IPR000535">
    <property type="entry name" value="MSP_dom"/>
</dbReference>
<dbReference type="PANTHER" id="PTHR10809">
    <property type="entry name" value="VESICLE-ASSOCIATED MEMBRANE PROTEIN-ASSOCIATED PROTEIN"/>
    <property type="match status" value="1"/>
</dbReference>
<comment type="subcellular location">
    <subcellularLocation>
        <location evidence="1">Membrane</location>
        <topology evidence="1">Single-pass type IV membrane protein</topology>
    </subcellularLocation>
</comment>
<evidence type="ECO:0000313" key="8">
    <source>
        <dbReference type="Proteomes" id="UP000092993"/>
    </source>
</evidence>
<dbReference type="GO" id="GO:0005886">
    <property type="term" value="C:plasma membrane"/>
    <property type="evidence" value="ECO:0007669"/>
    <property type="project" value="TreeGrafter"/>
</dbReference>
<dbReference type="GO" id="GO:0061817">
    <property type="term" value="P:endoplasmic reticulum-plasma membrane tethering"/>
    <property type="evidence" value="ECO:0007669"/>
    <property type="project" value="TreeGrafter"/>
</dbReference>
<keyword evidence="8" id="KW-1185">Reference proteome</keyword>
<dbReference type="Gene3D" id="2.60.40.10">
    <property type="entry name" value="Immunoglobulins"/>
    <property type="match status" value="1"/>
</dbReference>
<comment type="caution">
    <text evidence="7">The sequence shown here is derived from an EMBL/GenBank/DDBJ whole genome shotgun (WGS) entry which is preliminary data.</text>
</comment>
<protein>
    <submittedName>
        <fullName evidence="7">Vesicle-associated membrane protein-associated protein A</fullName>
    </submittedName>
</protein>
<dbReference type="SUPFAM" id="SSF49354">
    <property type="entry name" value="PapD-like"/>
    <property type="match status" value="1"/>
</dbReference>
<dbReference type="Pfam" id="PF00635">
    <property type="entry name" value="Motile_Sperm"/>
    <property type="match status" value="1"/>
</dbReference>
<dbReference type="GO" id="GO:0090158">
    <property type="term" value="P:endoplasmic reticulum membrane organization"/>
    <property type="evidence" value="ECO:0007669"/>
    <property type="project" value="TreeGrafter"/>
</dbReference>
<name>A0A1C7LVD2_GRIFR</name>
<evidence type="ECO:0000259" key="6">
    <source>
        <dbReference type="PROSITE" id="PS50202"/>
    </source>
</evidence>
<keyword evidence="5" id="KW-0472">Membrane</keyword>
<gene>
    <name evidence="7" type="primary">VAPA</name>
    <name evidence="7" type="ORF">A0H81_11468</name>
</gene>
<feature type="domain" description="MSP" evidence="6">
    <location>
        <begin position="2"/>
        <end position="137"/>
    </location>
</feature>
<evidence type="ECO:0000256" key="3">
    <source>
        <dbReference type="ARBA" id="ARBA00022692"/>
    </source>
</evidence>
<comment type="similarity">
    <text evidence="2">Belongs to the VAMP-associated protein (VAP) (TC 9.B.17) family.</text>
</comment>
<organism evidence="7 8">
    <name type="scientific">Grifola frondosa</name>
    <name type="common">Maitake</name>
    <name type="synonym">Polyporus frondosus</name>
    <dbReference type="NCBI Taxonomy" id="5627"/>
    <lineage>
        <taxon>Eukaryota</taxon>
        <taxon>Fungi</taxon>
        <taxon>Dikarya</taxon>
        <taxon>Basidiomycota</taxon>
        <taxon>Agaricomycotina</taxon>
        <taxon>Agaricomycetes</taxon>
        <taxon>Polyporales</taxon>
        <taxon>Grifolaceae</taxon>
        <taxon>Grifola</taxon>
    </lineage>
</organism>
<dbReference type="InterPro" id="IPR008962">
    <property type="entry name" value="PapD-like_sf"/>
</dbReference>
<dbReference type="InterPro" id="IPR016763">
    <property type="entry name" value="VAP"/>
</dbReference>
<dbReference type="STRING" id="5627.A0A1C7LVD2"/>
<evidence type="ECO:0000256" key="1">
    <source>
        <dbReference type="ARBA" id="ARBA00004211"/>
    </source>
</evidence>
<dbReference type="InterPro" id="IPR013783">
    <property type="entry name" value="Ig-like_fold"/>
</dbReference>
<dbReference type="PROSITE" id="PS50202">
    <property type="entry name" value="MSP"/>
    <property type="match status" value="1"/>
</dbReference>
<evidence type="ECO:0000313" key="7">
    <source>
        <dbReference type="EMBL" id="OBZ68620.1"/>
    </source>
</evidence>
<accession>A0A1C7LVD2</accession>
<dbReference type="AlphaFoldDB" id="A0A1C7LVD2"/>
<dbReference type="OrthoDB" id="264603at2759"/>
<evidence type="ECO:0000256" key="5">
    <source>
        <dbReference type="ARBA" id="ARBA00023136"/>
    </source>
</evidence>
<evidence type="ECO:0000256" key="4">
    <source>
        <dbReference type="ARBA" id="ARBA00022989"/>
    </source>
</evidence>
<dbReference type="EMBL" id="LUGG01000020">
    <property type="protein sequence ID" value="OBZ68620.1"/>
    <property type="molecule type" value="Genomic_DNA"/>
</dbReference>